<dbReference type="RefSeq" id="WP_405276008.1">
    <property type="nucleotide sequence ID" value="NZ_CP144380.1"/>
</dbReference>
<evidence type="ECO:0000256" key="6">
    <source>
        <dbReference type="ARBA" id="ARBA00022984"/>
    </source>
</evidence>
<keyword evidence="6" id="KW-0573">Peptidoglycan synthesis</keyword>
<organism evidence="13 14">
    <name type="scientific">Gaopeijia maritima</name>
    <dbReference type="NCBI Taxonomy" id="3119007"/>
    <lineage>
        <taxon>Bacteria</taxon>
        <taxon>Pseudomonadati</taxon>
        <taxon>Gemmatimonadota</taxon>
        <taxon>Longimicrobiia</taxon>
        <taxon>Gaopeijiales</taxon>
        <taxon>Gaopeijiaceae</taxon>
        <taxon>Gaopeijia</taxon>
    </lineage>
</organism>
<dbReference type="GO" id="GO:0016874">
    <property type="term" value="F:ligase activity"/>
    <property type="evidence" value="ECO:0007669"/>
    <property type="project" value="UniProtKB-KW"/>
</dbReference>
<proteinExistence type="predicted"/>
<feature type="domain" description="Mur ligase N-terminal catalytic" evidence="10">
    <location>
        <begin position="2"/>
        <end position="93"/>
    </location>
</feature>
<protein>
    <submittedName>
        <fullName evidence="13">Mur ligase family protein</fullName>
    </submittedName>
</protein>
<evidence type="ECO:0000256" key="2">
    <source>
        <dbReference type="ARBA" id="ARBA00022618"/>
    </source>
</evidence>
<keyword evidence="14" id="KW-1185">Reference proteome</keyword>
<dbReference type="PANTHER" id="PTHR43445:SF5">
    <property type="entry name" value="UDP-N-ACETYLMURAMATE--L-ALANYL-GAMMA-D-GLUTAMYL-MESO-2,6-DIAMINOHEPTANDIOATE LIGASE"/>
    <property type="match status" value="1"/>
</dbReference>
<dbReference type="Pfam" id="PF08245">
    <property type="entry name" value="Mur_ligase_M"/>
    <property type="match status" value="1"/>
</dbReference>
<evidence type="ECO:0000256" key="5">
    <source>
        <dbReference type="ARBA" id="ARBA00022960"/>
    </source>
</evidence>
<keyword evidence="1 13" id="KW-0436">Ligase</keyword>
<feature type="domain" description="Mur ligase C-terminal" evidence="11">
    <location>
        <begin position="348"/>
        <end position="480"/>
    </location>
</feature>
<dbReference type="InterPro" id="IPR036615">
    <property type="entry name" value="Mur_ligase_C_dom_sf"/>
</dbReference>
<evidence type="ECO:0000256" key="8">
    <source>
        <dbReference type="ARBA" id="ARBA00023316"/>
    </source>
</evidence>
<keyword evidence="3" id="KW-0547">Nucleotide-binding</keyword>
<evidence type="ECO:0000313" key="14">
    <source>
        <dbReference type="Proteomes" id="UP001484239"/>
    </source>
</evidence>
<dbReference type="SUPFAM" id="SSF53623">
    <property type="entry name" value="MurD-like peptide ligases, catalytic domain"/>
    <property type="match status" value="1"/>
</dbReference>
<dbReference type="Gene3D" id="3.90.190.20">
    <property type="entry name" value="Mur ligase, C-terminal domain"/>
    <property type="match status" value="1"/>
</dbReference>
<feature type="domain" description="Mur ligase central" evidence="12">
    <location>
        <begin position="108"/>
        <end position="325"/>
    </location>
</feature>
<reference evidence="13 14" key="1">
    <citation type="submission" date="2024-02" db="EMBL/GenBank/DDBJ databases">
        <title>A novel Gemmatimonadota bacterium.</title>
        <authorList>
            <person name="Du Z.-J."/>
            <person name="Ye Y.-Q."/>
        </authorList>
    </citation>
    <scope>NUCLEOTIDE SEQUENCE [LARGE SCALE GENOMIC DNA]</scope>
    <source>
        <strain evidence="13 14">DH-20</strain>
    </source>
</reference>
<dbReference type="Gene3D" id="3.40.50.720">
    <property type="entry name" value="NAD(P)-binding Rossmann-like Domain"/>
    <property type="match status" value="1"/>
</dbReference>
<keyword evidence="7" id="KW-0131">Cell cycle</keyword>
<feature type="region of interest" description="Disordered" evidence="9">
    <location>
        <begin position="242"/>
        <end position="275"/>
    </location>
</feature>
<accession>A0ABU9E6Y8</accession>
<gene>
    <name evidence="13" type="ORF">WI372_00070</name>
</gene>
<dbReference type="InterPro" id="IPR000713">
    <property type="entry name" value="Mur_ligase_N"/>
</dbReference>
<dbReference type="Pfam" id="PF01225">
    <property type="entry name" value="Mur_ligase"/>
    <property type="match status" value="1"/>
</dbReference>
<dbReference type="SUPFAM" id="SSF51984">
    <property type="entry name" value="MurCD N-terminal domain"/>
    <property type="match status" value="1"/>
</dbReference>
<evidence type="ECO:0000313" key="13">
    <source>
        <dbReference type="EMBL" id="MEK9499370.1"/>
    </source>
</evidence>
<evidence type="ECO:0000256" key="9">
    <source>
        <dbReference type="SAM" id="MobiDB-lite"/>
    </source>
</evidence>
<dbReference type="Proteomes" id="UP001484239">
    <property type="component" value="Unassembled WGS sequence"/>
</dbReference>
<dbReference type="InterPro" id="IPR036565">
    <property type="entry name" value="Mur-like_cat_sf"/>
</dbReference>
<dbReference type="EMBL" id="JBBHLI010000001">
    <property type="protein sequence ID" value="MEK9499370.1"/>
    <property type="molecule type" value="Genomic_DNA"/>
</dbReference>
<dbReference type="InterPro" id="IPR013221">
    <property type="entry name" value="Mur_ligase_cen"/>
</dbReference>
<evidence type="ECO:0000256" key="3">
    <source>
        <dbReference type="ARBA" id="ARBA00022741"/>
    </source>
</evidence>
<dbReference type="InterPro" id="IPR004101">
    <property type="entry name" value="Mur_ligase_C"/>
</dbReference>
<dbReference type="InterPro" id="IPR050061">
    <property type="entry name" value="MurCDEF_pg_biosynth"/>
</dbReference>
<keyword evidence="4" id="KW-0067">ATP-binding</keyword>
<evidence type="ECO:0000256" key="4">
    <source>
        <dbReference type="ARBA" id="ARBA00022840"/>
    </source>
</evidence>
<evidence type="ECO:0000259" key="11">
    <source>
        <dbReference type="Pfam" id="PF02875"/>
    </source>
</evidence>
<comment type="caution">
    <text evidence="13">The sequence shown here is derived from an EMBL/GenBank/DDBJ whole genome shotgun (WGS) entry which is preliminary data.</text>
</comment>
<dbReference type="PANTHER" id="PTHR43445">
    <property type="entry name" value="UDP-N-ACETYLMURAMATE--L-ALANINE LIGASE-RELATED"/>
    <property type="match status" value="1"/>
</dbReference>
<feature type="compositionally biased region" description="Low complexity" evidence="9">
    <location>
        <begin position="265"/>
        <end position="275"/>
    </location>
</feature>
<dbReference type="Gene3D" id="3.40.1190.10">
    <property type="entry name" value="Mur-like, catalytic domain"/>
    <property type="match status" value="1"/>
</dbReference>
<keyword evidence="8" id="KW-0961">Cell wall biogenesis/degradation</keyword>
<name>A0ABU9E6Y8_9BACT</name>
<evidence type="ECO:0000256" key="7">
    <source>
        <dbReference type="ARBA" id="ARBA00023306"/>
    </source>
</evidence>
<keyword evidence="5" id="KW-0133">Cell shape</keyword>
<evidence type="ECO:0000259" key="10">
    <source>
        <dbReference type="Pfam" id="PF01225"/>
    </source>
</evidence>
<keyword evidence="2" id="KW-0132">Cell division</keyword>
<dbReference type="Pfam" id="PF02875">
    <property type="entry name" value="Mur_ligase_C"/>
    <property type="match status" value="1"/>
</dbReference>
<sequence>MHYHLIGIAGTAMGSLAGLLAAKGHRVTGSDHGVYPPMSTLLDDMGIPWVDGFSPDNLTPTPDRVVVGNAISRGNVELEAVLDRRLFYTSAADTIKNEFLRDRRVLAVAGTHGKTTTTSILSWLLECAGLEPSFLIGGVAENFGTSFRLTDSDLFVIEADEYDTAYFDKGPKMWHYLPHVGVVTNVEFDHADIYRDDEAYRFAFERFVNLVPRSGRLVVGWDTPVARELAAGAHAPVVSVGLPSDDEAAQRGADGKARVPEAPADDAGGASDAPAPIGRWRADAIEAGPDGTRFTVVRDGTPLGRVTMPLSGVFNVRNAMAALAAGEAVGAEVDAMIEGLTTFRTVRRRMEVRGEAGGVIVIDDFAHHPTAVGATLEAVRDRFPGRRIVAVFEPRSYTAQLRRFQEGYRGALARADRVWLAGLFRPERYDATTGLDPVELSTELTAQGIPADHRDTVPELVEGITADAAPGDVVVVMSNGGFGGIHGRLLEALGNG</sequence>
<dbReference type="SUPFAM" id="SSF53244">
    <property type="entry name" value="MurD-like peptide ligases, peptide-binding domain"/>
    <property type="match status" value="1"/>
</dbReference>
<evidence type="ECO:0000256" key="1">
    <source>
        <dbReference type="ARBA" id="ARBA00022598"/>
    </source>
</evidence>
<evidence type="ECO:0000259" key="12">
    <source>
        <dbReference type="Pfam" id="PF08245"/>
    </source>
</evidence>